<evidence type="ECO:0000256" key="4">
    <source>
        <dbReference type="ARBA" id="ARBA00023069"/>
    </source>
</evidence>
<comment type="subcellular location">
    <subcellularLocation>
        <location evidence="1">Cytoplasm</location>
        <location evidence="1">Cytoskeleton</location>
        <location evidence="1">Cilium basal body</location>
    </subcellularLocation>
</comment>
<comment type="caution">
    <text evidence="7">The sequence shown here is derived from an EMBL/GenBank/DDBJ whole genome shotgun (WGS) entry which is preliminary data.</text>
</comment>
<dbReference type="PANTHER" id="PTHR13376">
    <property type="entry name" value="INTRAFLAGELLAR TRANSPORT PROTEIN 46 HOMOLOG"/>
    <property type="match status" value="1"/>
</dbReference>
<keyword evidence="6" id="KW-0966">Cell projection</keyword>
<organism evidence="7 8">
    <name type="scientific">Blattamonas nauphoetae</name>
    <dbReference type="NCBI Taxonomy" id="2049346"/>
    <lineage>
        <taxon>Eukaryota</taxon>
        <taxon>Metamonada</taxon>
        <taxon>Preaxostyla</taxon>
        <taxon>Oxymonadida</taxon>
        <taxon>Blattamonas</taxon>
    </lineage>
</organism>
<name>A0ABQ9Y5U7_9EUKA</name>
<keyword evidence="5" id="KW-0206">Cytoskeleton</keyword>
<gene>
    <name evidence="7" type="ORF">BLNAU_6050</name>
</gene>
<keyword evidence="3" id="KW-0963">Cytoplasm</keyword>
<dbReference type="EMBL" id="JARBJD010000033">
    <property type="protein sequence ID" value="KAK2959034.1"/>
    <property type="molecule type" value="Genomic_DNA"/>
</dbReference>
<evidence type="ECO:0000256" key="2">
    <source>
        <dbReference type="ARBA" id="ARBA00007700"/>
    </source>
</evidence>
<keyword evidence="8" id="KW-1185">Reference proteome</keyword>
<evidence type="ECO:0000313" key="8">
    <source>
        <dbReference type="Proteomes" id="UP001281761"/>
    </source>
</evidence>
<evidence type="ECO:0000256" key="3">
    <source>
        <dbReference type="ARBA" id="ARBA00022490"/>
    </source>
</evidence>
<keyword evidence="4" id="KW-0969">Cilium</keyword>
<comment type="similarity">
    <text evidence="2">Belongs to the IFT46 family.</text>
</comment>
<dbReference type="Proteomes" id="UP001281761">
    <property type="component" value="Unassembled WGS sequence"/>
</dbReference>
<evidence type="ECO:0000256" key="5">
    <source>
        <dbReference type="ARBA" id="ARBA00023212"/>
    </source>
</evidence>
<dbReference type="PANTHER" id="PTHR13376:SF0">
    <property type="entry name" value="INTRAFLAGELLAR TRANSPORT PROTEIN 46 HOMOLOG"/>
    <property type="match status" value="1"/>
</dbReference>
<reference evidence="7 8" key="1">
    <citation type="journal article" date="2022" name="bioRxiv">
        <title>Genomics of Preaxostyla Flagellates Illuminates Evolutionary Transitions and the Path Towards Mitochondrial Loss.</title>
        <authorList>
            <person name="Novak L.V.F."/>
            <person name="Treitli S.C."/>
            <person name="Pyrih J."/>
            <person name="Halakuc P."/>
            <person name="Pipaliya S.V."/>
            <person name="Vacek V."/>
            <person name="Brzon O."/>
            <person name="Soukal P."/>
            <person name="Eme L."/>
            <person name="Dacks J.B."/>
            <person name="Karnkowska A."/>
            <person name="Elias M."/>
            <person name="Hampl V."/>
        </authorList>
    </citation>
    <scope>NUCLEOTIDE SEQUENCE [LARGE SCALE GENOMIC DNA]</scope>
    <source>
        <strain evidence="7">NAU3</strain>
        <tissue evidence="7">Gut</tissue>
    </source>
</reference>
<evidence type="ECO:0000256" key="1">
    <source>
        <dbReference type="ARBA" id="ARBA00004120"/>
    </source>
</evidence>
<dbReference type="Pfam" id="PF12317">
    <property type="entry name" value="IFT46_B_C"/>
    <property type="match status" value="1"/>
</dbReference>
<evidence type="ECO:0000256" key="6">
    <source>
        <dbReference type="ARBA" id="ARBA00023273"/>
    </source>
</evidence>
<dbReference type="InterPro" id="IPR022088">
    <property type="entry name" value="Intraflagellar_transp_cmplxB"/>
</dbReference>
<proteinExistence type="inferred from homology"/>
<evidence type="ECO:0000313" key="7">
    <source>
        <dbReference type="EMBL" id="KAK2959034.1"/>
    </source>
</evidence>
<protein>
    <submittedName>
        <fullName evidence="7">Intraflagellar transport protein 46 like protein</fullName>
    </submittedName>
</protein>
<accession>A0ABQ9Y5U7</accession>
<sequence>MSSIGASRQPRLPRLNQKMLGCVVSLTSSHFSGSTIRDMNNGGSFLCSNSSFSSLLSSPNTDTNEQSFIATPGEYTGDDVEDARHVCRSISIVFLHSFFRSDGENSMLAMNQHLSALNLTGESFHSEEEEEEEEEIISAFPSVDEFNLLSIAPELRSMVQEVFSFQSQKFMLPAPLEPFIPEYQPTIGEVDSFVKVQRPDGVGDLLGLVVLDEPGPEQSNPSVLEMQLRNLDKLSNVKQPTNVRTVDANDRGAMGLQLWLNSIEEFHKSRPSPSVAYRGPMPSPETLMQTKIPPLHRLNMSFTDNSKLILYVLNFVVYIDSVNNFLHLLFSLHSAFKEHPHFKDLDLVDLLSQTKGH</sequence>